<dbReference type="SUPFAM" id="SSF69754">
    <property type="entry name" value="Ribosome binding protein Y (YfiA homologue)"/>
    <property type="match status" value="1"/>
</dbReference>
<proteinExistence type="predicted"/>
<dbReference type="NCBIfam" id="TIGR00741">
    <property type="entry name" value="yfiA"/>
    <property type="match status" value="1"/>
</dbReference>
<dbReference type="AlphaFoldDB" id="A0A6J7ERY1"/>
<evidence type="ECO:0000313" key="1">
    <source>
        <dbReference type="EMBL" id="CAB4883835.1"/>
    </source>
</evidence>
<dbReference type="Pfam" id="PF02482">
    <property type="entry name" value="Ribosomal_S30AE"/>
    <property type="match status" value="1"/>
</dbReference>
<sequence length="114" mass="13130">MKIDIQTRHATLASDFKEIAEEKLRSMERFSVQIDRIEVEVTHELNPHQGKHSHRVVISSHGSGPLLRAEATEFNDLAAFDVAIKNIELQIRKIHEKSKDYSRETIRTMPTVIN</sequence>
<organism evidence="1">
    <name type="scientific">freshwater metagenome</name>
    <dbReference type="NCBI Taxonomy" id="449393"/>
    <lineage>
        <taxon>unclassified sequences</taxon>
        <taxon>metagenomes</taxon>
        <taxon>ecological metagenomes</taxon>
    </lineage>
</organism>
<dbReference type="InterPro" id="IPR036567">
    <property type="entry name" value="RHF-like"/>
</dbReference>
<dbReference type="InterPro" id="IPR003489">
    <property type="entry name" value="RHF/RaiA"/>
</dbReference>
<dbReference type="EMBL" id="CAFBLZ010000020">
    <property type="protein sequence ID" value="CAB4883835.1"/>
    <property type="molecule type" value="Genomic_DNA"/>
</dbReference>
<name>A0A6J7ERY1_9ZZZZ</name>
<reference evidence="1" key="1">
    <citation type="submission" date="2020-05" db="EMBL/GenBank/DDBJ databases">
        <authorList>
            <person name="Chiriac C."/>
            <person name="Salcher M."/>
            <person name="Ghai R."/>
            <person name="Kavagutti S V."/>
        </authorList>
    </citation>
    <scope>NUCLEOTIDE SEQUENCE</scope>
</reference>
<protein>
    <submittedName>
        <fullName evidence="1">Unannotated protein</fullName>
    </submittedName>
</protein>
<gene>
    <name evidence="1" type="ORF">UFOPK3482_00376</name>
</gene>
<dbReference type="Gene3D" id="3.30.160.100">
    <property type="entry name" value="Ribosome hibernation promotion factor-like"/>
    <property type="match status" value="1"/>
</dbReference>
<accession>A0A6J7ERY1</accession>